<evidence type="ECO:0000313" key="4">
    <source>
        <dbReference type="EMBL" id="PMF20158.1"/>
    </source>
</evidence>
<feature type="chain" id="PRO_5044578245" evidence="1">
    <location>
        <begin position="25"/>
        <end position="293"/>
    </location>
</feature>
<feature type="signal peptide" evidence="1">
    <location>
        <begin position="1"/>
        <end position="24"/>
    </location>
</feature>
<keyword evidence="6" id="KW-1185">Reference proteome</keyword>
<dbReference type="EMBL" id="JBGOOW010000001">
    <property type="protein sequence ID" value="MEZ8179179.1"/>
    <property type="molecule type" value="Genomic_DNA"/>
</dbReference>
<dbReference type="AlphaFoldDB" id="A0A2N7CCV2"/>
<dbReference type="InterPro" id="IPR031571">
    <property type="entry name" value="RcpC_dom"/>
</dbReference>
<dbReference type="Pfam" id="PF16976">
    <property type="entry name" value="RcpC"/>
    <property type="match status" value="1"/>
</dbReference>
<evidence type="ECO:0000313" key="3">
    <source>
        <dbReference type="EMBL" id="MEZ8179179.1"/>
    </source>
</evidence>
<reference evidence="4" key="3">
    <citation type="journal article" date="2018" name="Nature">
        <title>A major lineage of non-tailed dsDNA viruses as unrecognized killers of marine bacteria.</title>
        <authorList>
            <person name="Kauffman K.M."/>
            <person name="Hussain F.A."/>
            <person name="Yang J."/>
            <person name="Arevalo P."/>
            <person name="Brown J.M."/>
            <person name="Chang W.K."/>
            <person name="VanInsberghe D."/>
            <person name="Elsherbini J."/>
            <person name="Sharma R.S."/>
            <person name="Cutler M.B."/>
            <person name="Kelly L."/>
            <person name="Polz M.F."/>
        </authorList>
    </citation>
    <scope>NUCLEOTIDE SEQUENCE</scope>
    <source>
        <strain evidence="4">10N.286.54.F3</strain>
    </source>
</reference>
<accession>A0A2N7CCV2</accession>
<evidence type="ECO:0000313" key="6">
    <source>
        <dbReference type="Proteomes" id="UP001569200"/>
    </source>
</evidence>
<reference evidence="4" key="2">
    <citation type="submission" date="2016-07" db="EMBL/GenBank/DDBJ databases">
        <authorList>
            <person name="Wan K."/>
            <person name="Booth B."/>
            <person name="Spirohn K."/>
            <person name="Hao T."/>
            <person name="Hu Y."/>
            <person name="Calderwood M."/>
            <person name="Hill D."/>
            <person name="Mohr S."/>
            <person name="Vidal M."/>
            <person name="Celniker S."/>
            <person name="Perrimon N."/>
        </authorList>
    </citation>
    <scope>NUCLEOTIDE SEQUENCE</scope>
    <source>
        <strain evidence="4">10N.286.54.F3</strain>
    </source>
</reference>
<comment type="caution">
    <text evidence="4">The sequence shown here is derived from an EMBL/GenBank/DDBJ whole genome shotgun (WGS) entry which is preliminary data.</text>
</comment>
<reference evidence="5" key="1">
    <citation type="submission" date="2016-07" db="EMBL/GenBank/DDBJ databases">
        <title>Nontailed viruses are major unrecognized killers of bacteria in the ocean.</title>
        <authorList>
            <person name="Kauffman K."/>
            <person name="Hussain F."/>
            <person name="Yang J."/>
            <person name="Arevalo P."/>
            <person name="Brown J."/>
            <person name="Cutler M."/>
            <person name="Kelly L."/>
            <person name="Polz M.F."/>
        </authorList>
    </citation>
    <scope>NUCLEOTIDE SEQUENCE [LARGE SCALE GENOMIC DNA]</scope>
    <source>
        <strain evidence="5">10N.286.54.F3</strain>
    </source>
</reference>
<evidence type="ECO:0000256" key="1">
    <source>
        <dbReference type="SAM" id="SignalP"/>
    </source>
</evidence>
<reference evidence="3 6" key="4">
    <citation type="submission" date="2024-06" db="EMBL/GenBank/DDBJ databases">
        <authorList>
            <person name="Steensen K."/>
            <person name="Seneca J."/>
            <person name="Bartlau N."/>
            <person name="Yu A.X."/>
            <person name="Polz M.F."/>
        </authorList>
    </citation>
    <scope>NUCLEOTIDE SEQUENCE [LARGE SCALE GENOMIC DNA]</scope>
    <source>
        <strain evidence="3 6">1F145</strain>
    </source>
</reference>
<dbReference type="Proteomes" id="UP000235405">
    <property type="component" value="Unassembled WGS sequence"/>
</dbReference>
<gene>
    <name evidence="3" type="primary">cpaB</name>
    <name evidence="3" type="ORF">ACED33_00690</name>
    <name evidence="4" type="ORF">BCV19_11685</name>
</gene>
<dbReference type="Proteomes" id="UP001569200">
    <property type="component" value="Unassembled WGS sequence"/>
</dbReference>
<name>A0A2N7CCV2_VIBSP</name>
<keyword evidence="1" id="KW-0732">Signal</keyword>
<proteinExistence type="predicted"/>
<dbReference type="EMBL" id="MCSW01000181">
    <property type="protein sequence ID" value="PMF20158.1"/>
    <property type="molecule type" value="Genomic_DNA"/>
</dbReference>
<evidence type="ECO:0000259" key="2">
    <source>
        <dbReference type="Pfam" id="PF16976"/>
    </source>
</evidence>
<protein>
    <submittedName>
        <fullName evidence="4">Flp pilus assembly protein CpaB</fullName>
    </submittedName>
</protein>
<organism evidence="4 5">
    <name type="scientific">Vibrio splendidus</name>
    <dbReference type="NCBI Taxonomy" id="29497"/>
    <lineage>
        <taxon>Bacteria</taxon>
        <taxon>Pseudomonadati</taxon>
        <taxon>Pseudomonadota</taxon>
        <taxon>Gammaproteobacteria</taxon>
        <taxon>Vibrionales</taxon>
        <taxon>Vibrionaceae</taxon>
        <taxon>Vibrio</taxon>
    </lineage>
</organism>
<dbReference type="InterPro" id="IPR017592">
    <property type="entry name" value="Pilus_assmbl_Flp-typ_CpaB"/>
</dbReference>
<sequence length="293" mass="31840">MTAKRLMLLSLFCSVLGLSVLLLSQTNSESATTSSKQAAKQTVKVLVPTRTIEIGQTYTPNSFRWKEVPQQELENYIDHVTPEDISAAHTMSGLARTKLIKDSILSKADITEPEGGYSLSLKLQPGYRAISVPVDQVTSNSGFIEPGDRVDILLLGSQDGELLRYGNSSQGLYVTTIVHDARVLAFNNKQTAESYQKARESNGFENGIPEDSSVSLEVTPEQANQVVLAKQLGKLTLVLRGQNEAQDQPQHANAVTLKVISPDTTQVLPDVGLVEFRAENKTVNNKTGADNNG</sequence>
<feature type="domain" description="Flp pilus assembly protein RcpC/CpaB" evidence="2">
    <location>
        <begin position="119"/>
        <end position="240"/>
    </location>
</feature>
<evidence type="ECO:0000313" key="5">
    <source>
        <dbReference type="Proteomes" id="UP000235405"/>
    </source>
</evidence>
<dbReference type="RefSeq" id="WP_102452599.1">
    <property type="nucleotide sequence ID" value="NZ_CAWNSC010000001.1"/>
</dbReference>
<dbReference type="NCBIfam" id="TIGR03177">
    <property type="entry name" value="pilus_cpaB"/>
    <property type="match status" value="1"/>
</dbReference>